<dbReference type="Pfam" id="PF00853">
    <property type="entry name" value="Runt"/>
    <property type="match status" value="1"/>
</dbReference>
<gene>
    <name evidence="7" type="ORF">ZHAS_00000865</name>
</gene>
<dbReference type="InterPro" id="IPR013524">
    <property type="entry name" value="Runt_dom"/>
</dbReference>
<dbReference type="GO" id="GO:0000978">
    <property type="term" value="F:RNA polymerase II cis-regulatory region sequence-specific DNA binding"/>
    <property type="evidence" value="ECO:0007669"/>
    <property type="project" value="TreeGrafter"/>
</dbReference>
<dbReference type="InterPro" id="IPR008967">
    <property type="entry name" value="p53-like_TF_DNA-bd_sf"/>
</dbReference>
<feature type="domain" description="Runt" evidence="6">
    <location>
        <begin position="124"/>
        <end position="252"/>
    </location>
</feature>
<feature type="region of interest" description="Disordered" evidence="5">
    <location>
        <begin position="65"/>
        <end position="110"/>
    </location>
</feature>
<keyword evidence="3" id="KW-0804">Transcription</keyword>
<dbReference type="PANTHER" id="PTHR11950">
    <property type="entry name" value="RUNT RELATED"/>
    <property type="match status" value="1"/>
</dbReference>
<dbReference type="GO" id="GO:0000981">
    <property type="term" value="F:DNA-binding transcription factor activity, RNA polymerase II-specific"/>
    <property type="evidence" value="ECO:0007669"/>
    <property type="project" value="TreeGrafter"/>
</dbReference>
<dbReference type="STRING" id="74873.A0A084VAQ1"/>
<reference evidence="8" key="2">
    <citation type="submission" date="2020-05" db="UniProtKB">
        <authorList>
            <consortium name="EnsemblMetazoa"/>
        </authorList>
    </citation>
    <scope>IDENTIFICATION</scope>
</reference>
<proteinExistence type="predicted"/>
<evidence type="ECO:0000259" key="6">
    <source>
        <dbReference type="PROSITE" id="PS51062"/>
    </source>
</evidence>
<name>A0A084VAQ1_ANOSI</name>
<feature type="region of interest" description="Disordered" evidence="5">
    <location>
        <begin position="17"/>
        <end position="44"/>
    </location>
</feature>
<dbReference type="EMBL" id="ATLV01004135">
    <property type="status" value="NOT_ANNOTATED_CDS"/>
    <property type="molecule type" value="Genomic_DNA"/>
</dbReference>
<dbReference type="OrthoDB" id="10029800at2759"/>
<dbReference type="InterPro" id="IPR012346">
    <property type="entry name" value="p53/RUNT-type_TF_DNA-bd_sf"/>
</dbReference>
<evidence type="ECO:0000256" key="1">
    <source>
        <dbReference type="ARBA" id="ARBA00004123"/>
    </source>
</evidence>
<dbReference type="PROSITE" id="PS51062">
    <property type="entry name" value="RUNT"/>
    <property type="match status" value="1"/>
</dbReference>
<dbReference type="PANTHER" id="PTHR11950:SF49">
    <property type="entry name" value="PROTEIN LOZENGE"/>
    <property type="match status" value="1"/>
</dbReference>
<comment type="subcellular location">
    <subcellularLocation>
        <location evidence="1">Nucleus</location>
    </subcellularLocation>
</comment>
<accession>A0A084VAQ1</accession>
<dbReference type="GO" id="GO:0005634">
    <property type="term" value="C:nucleus"/>
    <property type="evidence" value="ECO:0007669"/>
    <property type="project" value="UniProtKB-SubCell"/>
</dbReference>
<dbReference type="EnsemblMetazoa" id="ASIC000865-RA">
    <property type="protein sequence ID" value="ASIC000865-PA"/>
    <property type="gene ID" value="ASIC000865"/>
</dbReference>
<dbReference type="Gene3D" id="2.60.40.720">
    <property type="match status" value="1"/>
</dbReference>
<evidence type="ECO:0000256" key="3">
    <source>
        <dbReference type="ARBA" id="ARBA00023163"/>
    </source>
</evidence>
<feature type="compositionally biased region" description="Low complexity" evidence="5">
    <location>
        <begin position="75"/>
        <end position="110"/>
    </location>
</feature>
<evidence type="ECO:0000313" key="7">
    <source>
        <dbReference type="EMBL" id="KFB35045.1"/>
    </source>
</evidence>
<evidence type="ECO:0000313" key="9">
    <source>
        <dbReference type="Proteomes" id="UP000030765"/>
    </source>
</evidence>
<keyword evidence="4" id="KW-0539">Nucleus</keyword>
<sequence>MSLVTCAARLQCPLPESGEVAENPKCTQDGGGGRWRNSTGTYGTGRRKQVAAVGVVGNIMLEASTGDGAGNCRTNTSSSSVTSTSVANNGSNSNSNNNNNSHSSSNLNADDSSVSADLRWIERMVMDAEQQYPGELVRTDSPYFLCSALPHHWRSNKTLPSAFKVISLGDVSDGTMVTIRAGNDENFCAELRNCTAVMRNQVAKFNDLRFVGRSGRAHGVDMTTPCKDRICYPNRGPISSGCFVSGRDRLGRVFLFRSTFTNLVQNYCSTCINHMLVVIHSAEKRPFQKLL</sequence>
<dbReference type="AlphaFoldDB" id="A0A084VAQ1"/>
<evidence type="ECO:0000313" key="8">
    <source>
        <dbReference type="EnsemblMetazoa" id="ASIC000865-PA"/>
    </source>
</evidence>
<reference evidence="7 9" key="1">
    <citation type="journal article" date="2014" name="BMC Genomics">
        <title>Genome sequence of Anopheles sinensis provides insight into genetics basis of mosquito competence for malaria parasites.</title>
        <authorList>
            <person name="Zhou D."/>
            <person name="Zhang D."/>
            <person name="Ding G."/>
            <person name="Shi L."/>
            <person name="Hou Q."/>
            <person name="Ye Y."/>
            <person name="Xu Y."/>
            <person name="Zhou H."/>
            <person name="Xiong C."/>
            <person name="Li S."/>
            <person name="Yu J."/>
            <person name="Hong S."/>
            <person name="Yu X."/>
            <person name="Zou P."/>
            <person name="Chen C."/>
            <person name="Chang X."/>
            <person name="Wang W."/>
            <person name="Lv Y."/>
            <person name="Sun Y."/>
            <person name="Ma L."/>
            <person name="Shen B."/>
            <person name="Zhu C."/>
        </authorList>
    </citation>
    <scope>NUCLEOTIDE SEQUENCE [LARGE SCALE GENOMIC DNA]</scope>
</reference>
<keyword evidence="2" id="KW-0805">Transcription regulation</keyword>
<dbReference type="VEuPathDB" id="VectorBase:ASIC000865"/>
<dbReference type="SUPFAM" id="SSF49417">
    <property type="entry name" value="p53-like transcription factors"/>
    <property type="match status" value="1"/>
</dbReference>
<dbReference type="VEuPathDB" id="VectorBase:ASIS024348"/>
<dbReference type="Proteomes" id="UP000030765">
    <property type="component" value="Unassembled WGS sequence"/>
</dbReference>
<protein>
    <submittedName>
        <fullName evidence="7">AGAP002506-PA-like protein</fullName>
    </submittedName>
</protein>
<organism evidence="7">
    <name type="scientific">Anopheles sinensis</name>
    <name type="common">Mosquito</name>
    <dbReference type="NCBI Taxonomy" id="74873"/>
    <lineage>
        <taxon>Eukaryota</taxon>
        <taxon>Metazoa</taxon>
        <taxon>Ecdysozoa</taxon>
        <taxon>Arthropoda</taxon>
        <taxon>Hexapoda</taxon>
        <taxon>Insecta</taxon>
        <taxon>Pterygota</taxon>
        <taxon>Neoptera</taxon>
        <taxon>Endopterygota</taxon>
        <taxon>Diptera</taxon>
        <taxon>Nematocera</taxon>
        <taxon>Culicoidea</taxon>
        <taxon>Culicidae</taxon>
        <taxon>Anophelinae</taxon>
        <taxon>Anopheles</taxon>
    </lineage>
</organism>
<evidence type="ECO:0000256" key="5">
    <source>
        <dbReference type="SAM" id="MobiDB-lite"/>
    </source>
</evidence>
<evidence type="ECO:0000256" key="4">
    <source>
        <dbReference type="ARBA" id="ARBA00023242"/>
    </source>
</evidence>
<dbReference type="GO" id="GO:0005524">
    <property type="term" value="F:ATP binding"/>
    <property type="evidence" value="ECO:0007669"/>
    <property type="project" value="InterPro"/>
</dbReference>
<dbReference type="InterPro" id="IPR000040">
    <property type="entry name" value="AML1_Runt"/>
</dbReference>
<dbReference type="EMBL" id="KE524190">
    <property type="protein sequence ID" value="KFB35045.1"/>
    <property type="molecule type" value="Genomic_DNA"/>
</dbReference>
<evidence type="ECO:0000256" key="2">
    <source>
        <dbReference type="ARBA" id="ARBA00023015"/>
    </source>
</evidence>
<keyword evidence="9" id="KW-1185">Reference proteome</keyword>
<dbReference type="PRINTS" id="PR00967">
    <property type="entry name" value="ONCOGENEAML1"/>
</dbReference>